<dbReference type="AlphaFoldDB" id="A0A0F9TZY9"/>
<dbReference type="EMBL" id="LAZR01000228">
    <property type="protein sequence ID" value="KKN80602.1"/>
    <property type="molecule type" value="Genomic_DNA"/>
</dbReference>
<dbReference type="InterPro" id="IPR006171">
    <property type="entry name" value="TOPRIM_dom"/>
</dbReference>
<dbReference type="GO" id="GO:0005737">
    <property type="term" value="C:cytoplasm"/>
    <property type="evidence" value="ECO:0007669"/>
    <property type="project" value="TreeGrafter"/>
</dbReference>
<comment type="caution">
    <text evidence="2">The sequence shown here is derived from an EMBL/GenBank/DDBJ whole genome shotgun (WGS) entry which is preliminary data.</text>
</comment>
<dbReference type="SUPFAM" id="SSF56731">
    <property type="entry name" value="DNA primase core"/>
    <property type="match status" value="1"/>
</dbReference>
<accession>A0A0F9TZY9</accession>
<dbReference type="InterPro" id="IPR013264">
    <property type="entry name" value="DNAG_N"/>
</dbReference>
<dbReference type="PANTHER" id="PTHR30313">
    <property type="entry name" value="DNA PRIMASE"/>
    <property type="match status" value="1"/>
</dbReference>
<dbReference type="PROSITE" id="PS50880">
    <property type="entry name" value="TOPRIM"/>
    <property type="match status" value="1"/>
</dbReference>
<protein>
    <recommendedName>
        <fullName evidence="1">Toprim domain-containing protein</fullName>
    </recommendedName>
</protein>
<evidence type="ECO:0000259" key="1">
    <source>
        <dbReference type="PROSITE" id="PS50880"/>
    </source>
</evidence>
<dbReference type="Pfam" id="PF13155">
    <property type="entry name" value="Toprim_2"/>
    <property type="match status" value="1"/>
</dbReference>
<proteinExistence type="predicted"/>
<organism evidence="2">
    <name type="scientific">marine sediment metagenome</name>
    <dbReference type="NCBI Taxonomy" id="412755"/>
    <lineage>
        <taxon>unclassified sequences</taxon>
        <taxon>metagenomes</taxon>
        <taxon>ecological metagenomes</taxon>
    </lineage>
</organism>
<dbReference type="GO" id="GO:0006269">
    <property type="term" value="P:DNA replication, synthesis of primer"/>
    <property type="evidence" value="ECO:0007669"/>
    <property type="project" value="TreeGrafter"/>
</dbReference>
<dbReference type="InterPro" id="IPR037068">
    <property type="entry name" value="DNA_primase_core_N_sf"/>
</dbReference>
<dbReference type="Pfam" id="PF08275">
    <property type="entry name" value="DNAG_N"/>
    <property type="match status" value="1"/>
</dbReference>
<dbReference type="PANTHER" id="PTHR30313:SF2">
    <property type="entry name" value="DNA PRIMASE"/>
    <property type="match status" value="1"/>
</dbReference>
<dbReference type="InterPro" id="IPR050219">
    <property type="entry name" value="DnaG_primase"/>
</dbReference>
<gene>
    <name evidence="2" type="ORF">LCGC14_0328210</name>
</gene>
<sequence length="445" mass="49181">MAGSQQDQSKALTVGRIYFQSHLSHDTASAYVSKRRLSSSDIRKFEIGYAPDQWRGLVDHYSSHRIRLAAVDAGLLTTPEHSNRLLDFFRNRLIFPIRDHHGDLVGYGGRTLSDDPKTPKYINTPETELFNKSELLYGLHQNKAAIQSSGDAIVVEGYMDVVALSRHGCQLAVAPMGTALTHQQISLLIDQGIKSIWICLDGDAAGQKAAERSIAVIMDSYDPRVCIRLMSLPEGHDPDTFMEAFGLEAFNKLKGEAKDLPSFIDDICQNGRPCLSLEDKASYMLRLKPYLESSCGILKDTLLHRASKVSGLTISDIQESFGFHQDEAVVSNWSPMITHAARAIVHSDNGKDIARTVSDFQLTGPGFDELEALCDEVISDQKPSGLLAQYARAHGKQSELEDRLISSELLPFLRSSSIDQALEKVQNAPYDHQARVDIKKALGIG</sequence>
<dbReference type="SMART" id="SM00493">
    <property type="entry name" value="TOPRIM"/>
    <property type="match status" value="1"/>
</dbReference>
<name>A0A0F9TZY9_9ZZZZ</name>
<evidence type="ECO:0000313" key="2">
    <source>
        <dbReference type="EMBL" id="KKN80602.1"/>
    </source>
</evidence>
<dbReference type="InterPro" id="IPR034151">
    <property type="entry name" value="TOPRIM_DnaG_bac"/>
</dbReference>
<feature type="domain" description="Toprim" evidence="1">
    <location>
        <begin position="150"/>
        <end position="233"/>
    </location>
</feature>
<dbReference type="Gene3D" id="3.40.1360.10">
    <property type="match status" value="1"/>
</dbReference>
<dbReference type="CDD" id="cd03364">
    <property type="entry name" value="TOPRIM_DnaG_primases"/>
    <property type="match status" value="1"/>
</dbReference>
<reference evidence="2" key="1">
    <citation type="journal article" date="2015" name="Nature">
        <title>Complex archaea that bridge the gap between prokaryotes and eukaryotes.</title>
        <authorList>
            <person name="Spang A."/>
            <person name="Saw J.H."/>
            <person name="Jorgensen S.L."/>
            <person name="Zaremba-Niedzwiedzka K."/>
            <person name="Martijn J."/>
            <person name="Lind A.E."/>
            <person name="van Eijk R."/>
            <person name="Schleper C."/>
            <person name="Guy L."/>
            <person name="Ettema T.J."/>
        </authorList>
    </citation>
    <scope>NUCLEOTIDE SEQUENCE</scope>
</reference>
<dbReference type="Gene3D" id="3.90.980.10">
    <property type="entry name" value="DNA primase, catalytic core, N-terminal domain"/>
    <property type="match status" value="1"/>
</dbReference>